<dbReference type="Gene3D" id="3.90.550.10">
    <property type="entry name" value="Spore Coat Polysaccharide Biosynthesis Protein SpsA, Chain A"/>
    <property type="match status" value="1"/>
</dbReference>
<dbReference type="EMBL" id="BLVP01000008">
    <property type="protein sequence ID" value="GFM36984.1"/>
    <property type="molecule type" value="Genomic_DNA"/>
</dbReference>
<evidence type="ECO:0000259" key="6">
    <source>
        <dbReference type="Pfam" id="PF00535"/>
    </source>
</evidence>
<evidence type="ECO:0000256" key="1">
    <source>
        <dbReference type="ARBA" id="ARBA00004236"/>
    </source>
</evidence>
<dbReference type="PANTHER" id="PTHR43646">
    <property type="entry name" value="GLYCOSYLTRANSFERASE"/>
    <property type="match status" value="1"/>
</dbReference>
<dbReference type="GO" id="GO:0016757">
    <property type="term" value="F:glycosyltransferase activity"/>
    <property type="evidence" value="ECO:0007669"/>
    <property type="project" value="UniProtKB-KW"/>
</dbReference>
<sequence length="248" mass="26736">MSAAQGCCPGSEEAPEFSVIIPVWHEAEGINGLVAHVRAAACGERLEIVVCDGAPQADTLAALRDGEVVRVRAAQGRAAQMNAGAHAASGRILLFLHADTRLPHGAFAAVRQGLQQLEATGKGGAGAFRLGIEGASGFLYAVQVAANLRNRWTRTPYGDQVQFFRAAYFRLLGGYSALPLMEDVDMMRRIRNRGDAIALLPLSVSTSARRWRAEGAVYCSLRNVCLRLLYALGVPARTLSRWYLASKR</sequence>
<keyword evidence="8" id="KW-1185">Reference proteome</keyword>
<dbReference type="RefSeq" id="WP_174409646.1">
    <property type="nucleotide sequence ID" value="NZ_BLVP01000008.1"/>
</dbReference>
<feature type="domain" description="Glycosyltransferase 2-like" evidence="6">
    <location>
        <begin position="18"/>
        <end position="140"/>
    </location>
</feature>
<accession>A0A7J0BVF8</accession>
<evidence type="ECO:0000256" key="4">
    <source>
        <dbReference type="ARBA" id="ARBA00022679"/>
    </source>
</evidence>
<keyword evidence="2" id="KW-1003">Cell membrane</keyword>
<name>A0A7J0BVF8_9BACT</name>
<dbReference type="SUPFAM" id="SSF53448">
    <property type="entry name" value="Nucleotide-diphospho-sugar transferases"/>
    <property type="match status" value="1"/>
</dbReference>
<proteinExistence type="predicted"/>
<evidence type="ECO:0000313" key="7">
    <source>
        <dbReference type="EMBL" id="GFM36984.1"/>
    </source>
</evidence>
<keyword evidence="3" id="KW-0328">Glycosyltransferase</keyword>
<gene>
    <name evidence="7" type="ORF">DSM19430T_16680</name>
</gene>
<organism evidence="7 8">
    <name type="scientific">Desulfovibrio psychrotolerans</name>
    <dbReference type="NCBI Taxonomy" id="415242"/>
    <lineage>
        <taxon>Bacteria</taxon>
        <taxon>Pseudomonadati</taxon>
        <taxon>Thermodesulfobacteriota</taxon>
        <taxon>Desulfovibrionia</taxon>
        <taxon>Desulfovibrionales</taxon>
        <taxon>Desulfovibrionaceae</taxon>
        <taxon>Desulfovibrio</taxon>
    </lineage>
</organism>
<keyword evidence="4 7" id="KW-0808">Transferase</keyword>
<reference evidence="7 8" key="1">
    <citation type="submission" date="2020-05" db="EMBL/GenBank/DDBJ databases">
        <title>Draft genome sequence of Desulfovibrio psychrotolerans JS1T.</title>
        <authorList>
            <person name="Ueno A."/>
            <person name="Tamazawa S."/>
            <person name="Tamamura S."/>
            <person name="Murakami T."/>
            <person name="Kiyama T."/>
            <person name="Inomata H."/>
            <person name="Amano Y."/>
            <person name="Miyakawa K."/>
            <person name="Tamaki H."/>
            <person name="Naganuma T."/>
            <person name="Kaneko K."/>
        </authorList>
    </citation>
    <scope>NUCLEOTIDE SEQUENCE [LARGE SCALE GENOMIC DNA]</scope>
    <source>
        <strain evidence="7 8">JS1</strain>
    </source>
</reference>
<dbReference type="CDD" id="cd02522">
    <property type="entry name" value="GT_2_like_a"/>
    <property type="match status" value="1"/>
</dbReference>
<evidence type="ECO:0000256" key="3">
    <source>
        <dbReference type="ARBA" id="ARBA00022676"/>
    </source>
</evidence>
<protein>
    <submittedName>
        <fullName evidence="7">Glycosyl transferase family 2</fullName>
    </submittedName>
</protein>
<dbReference type="GO" id="GO:0005886">
    <property type="term" value="C:plasma membrane"/>
    <property type="evidence" value="ECO:0007669"/>
    <property type="project" value="UniProtKB-SubCell"/>
</dbReference>
<comment type="caution">
    <text evidence="7">The sequence shown here is derived from an EMBL/GenBank/DDBJ whole genome shotgun (WGS) entry which is preliminary data.</text>
</comment>
<dbReference type="PANTHER" id="PTHR43646:SF2">
    <property type="entry name" value="GLYCOSYLTRANSFERASE 2-LIKE DOMAIN-CONTAINING PROTEIN"/>
    <property type="match status" value="1"/>
</dbReference>
<comment type="subcellular location">
    <subcellularLocation>
        <location evidence="1">Cell membrane</location>
    </subcellularLocation>
</comment>
<dbReference type="Proteomes" id="UP000503820">
    <property type="component" value="Unassembled WGS sequence"/>
</dbReference>
<dbReference type="InterPro" id="IPR026461">
    <property type="entry name" value="Trfase_2_rSAM/seldom_assoc"/>
</dbReference>
<dbReference type="Pfam" id="PF00535">
    <property type="entry name" value="Glycos_transf_2"/>
    <property type="match status" value="1"/>
</dbReference>
<evidence type="ECO:0000256" key="5">
    <source>
        <dbReference type="ARBA" id="ARBA00023136"/>
    </source>
</evidence>
<dbReference type="NCBIfam" id="TIGR04283">
    <property type="entry name" value="glyco_like_mftF"/>
    <property type="match status" value="1"/>
</dbReference>
<dbReference type="InterPro" id="IPR029044">
    <property type="entry name" value="Nucleotide-diphossugar_trans"/>
</dbReference>
<evidence type="ECO:0000313" key="8">
    <source>
        <dbReference type="Proteomes" id="UP000503820"/>
    </source>
</evidence>
<dbReference type="InterPro" id="IPR001173">
    <property type="entry name" value="Glyco_trans_2-like"/>
</dbReference>
<dbReference type="AlphaFoldDB" id="A0A7J0BVF8"/>
<keyword evidence="5" id="KW-0472">Membrane</keyword>
<evidence type="ECO:0000256" key="2">
    <source>
        <dbReference type="ARBA" id="ARBA00022475"/>
    </source>
</evidence>